<keyword evidence="2" id="KW-1185">Reference proteome</keyword>
<evidence type="ECO:0000313" key="2">
    <source>
        <dbReference type="Proteomes" id="UP001345219"/>
    </source>
</evidence>
<protein>
    <submittedName>
        <fullName evidence="1">Uncharacterized protein</fullName>
    </submittedName>
</protein>
<organism evidence="1 2">
    <name type="scientific">Trapa incisa</name>
    <dbReference type="NCBI Taxonomy" id="236973"/>
    <lineage>
        <taxon>Eukaryota</taxon>
        <taxon>Viridiplantae</taxon>
        <taxon>Streptophyta</taxon>
        <taxon>Embryophyta</taxon>
        <taxon>Tracheophyta</taxon>
        <taxon>Spermatophyta</taxon>
        <taxon>Magnoliopsida</taxon>
        <taxon>eudicotyledons</taxon>
        <taxon>Gunneridae</taxon>
        <taxon>Pentapetalae</taxon>
        <taxon>rosids</taxon>
        <taxon>malvids</taxon>
        <taxon>Myrtales</taxon>
        <taxon>Lythraceae</taxon>
        <taxon>Trapa</taxon>
    </lineage>
</organism>
<comment type="caution">
    <text evidence="1">The sequence shown here is derived from an EMBL/GenBank/DDBJ whole genome shotgun (WGS) entry which is preliminary data.</text>
</comment>
<sequence>MVFEKGMQSAAIEVKNLRRLLLMVGVNFRGEDKRKNGLQGKEIEYSKTLTGPTQTIDLTTLKKNSVGIIKCIIQ</sequence>
<reference evidence="1 2" key="1">
    <citation type="journal article" date="2023" name="Hortic Res">
        <title>Pangenome of water caltrop reveals structural variations and asymmetric subgenome divergence after allopolyploidization.</title>
        <authorList>
            <person name="Zhang X."/>
            <person name="Chen Y."/>
            <person name="Wang L."/>
            <person name="Yuan Y."/>
            <person name="Fang M."/>
            <person name="Shi L."/>
            <person name="Lu R."/>
            <person name="Comes H.P."/>
            <person name="Ma Y."/>
            <person name="Chen Y."/>
            <person name="Huang G."/>
            <person name="Zhou Y."/>
            <person name="Zheng Z."/>
            <person name="Qiu Y."/>
        </authorList>
    </citation>
    <scope>NUCLEOTIDE SEQUENCE [LARGE SCALE GENOMIC DNA]</scope>
    <source>
        <tissue evidence="1">Roots</tissue>
    </source>
</reference>
<dbReference type="AlphaFoldDB" id="A0AAN7JA96"/>
<evidence type="ECO:0000313" key="1">
    <source>
        <dbReference type="EMBL" id="KAK4743136.1"/>
    </source>
</evidence>
<dbReference type="EMBL" id="JAXIOK010000023">
    <property type="protein sequence ID" value="KAK4743136.1"/>
    <property type="molecule type" value="Genomic_DNA"/>
</dbReference>
<accession>A0AAN7JA96</accession>
<gene>
    <name evidence="1" type="ORF">SAY87_001137</name>
</gene>
<proteinExistence type="predicted"/>
<dbReference type="Proteomes" id="UP001345219">
    <property type="component" value="Chromosome 1"/>
</dbReference>
<name>A0AAN7JA96_9MYRT</name>